<reference evidence="1" key="2">
    <citation type="submission" date="2020-09" db="EMBL/GenBank/DDBJ databases">
        <authorList>
            <person name="Sun Q."/>
            <person name="Ohkuma M."/>
        </authorList>
    </citation>
    <scope>NUCLEOTIDE SEQUENCE</scope>
    <source>
        <strain evidence="1">JCM 12580</strain>
    </source>
</reference>
<sequence length="110" mass="12907">MVISELCRQQRDMYDKRSKHIDDRIVSISQPHVRPIARGKTKAGTEFGAKVSVSWMNGYSLMDNLGWDNYNEGTTLQESAERYKSRFGHYPEAILADQIYRNRENRQYCK</sequence>
<evidence type="ECO:0008006" key="3">
    <source>
        <dbReference type="Google" id="ProtNLM"/>
    </source>
</evidence>
<protein>
    <recommendedName>
        <fullName evidence="3">Transposase DDE domain-containing protein</fullName>
    </recommendedName>
</protein>
<reference evidence="1" key="1">
    <citation type="journal article" date="2014" name="Int. J. Syst. Evol. Microbiol.">
        <title>Complete genome sequence of Corynebacterium casei LMG S-19264T (=DSM 44701T), isolated from a smear-ripened cheese.</title>
        <authorList>
            <consortium name="US DOE Joint Genome Institute (JGI-PGF)"/>
            <person name="Walter F."/>
            <person name="Albersmeier A."/>
            <person name="Kalinowski J."/>
            <person name="Ruckert C."/>
        </authorList>
    </citation>
    <scope>NUCLEOTIDE SEQUENCE</scope>
    <source>
        <strain evidence="1">JCM 12580</strain>
    </source>
</reference>
<dbReference type="EMBL" id="BMNQ01000029">
    <property type="protein sequence ID" value="GGJ98542.1"/>
    <property type="molecule type" value="Genomic_DNA"/>
</dbReference>
<dbReference type="AlphaFoldDB" id="A0A917PY64"/>
<organism evidence="1 2">
    <name type="scientific">Lentibacillus kapialis</name>
    <dbReference type="NCBI Taxonomy" id="340214"/>
    <lineage>
        <taxon>Bacteria</taxon>
        <taxon>Bacillati</taxon>
        <taxon>Bacillota</taxon>
        <taxon>Bacilli</taxon>
        <taxon>Bacillales</taxon>
        <taxon>Bacillaceae</taxon>
        <taxon>Lentibacillus</taxon>
    </lineage>
</organism>
<keyword evidence="2" id="KW-1185">Reference proteome</keyword>
<proteinExistence type="predicted"/>
<comment type="caution">
    <text evidence="1">The sequence shown here is derived from an EMBL/GenBank/DDBJ whole genome shotgun (WGS) entry which is preliminary data.</text>
</comment>
<gene>
    <name evidence="1" type="ORF">GCM10007063_21030</name>
</gene>
<dbReference type="Proteomes" id="UP000658382">
    <property type="component" value="Unassembled WGS sequence"/>
</dbReference>
<accession>A0A917PY64</accession>
<evidence type="ECO:0000313" key="2">
    <source>
        <dbReference type="Proteomes" id="UP000658382"/>
    </source>
</evidence>
<evidence type="ECO:0000313" key="1">
    <source>
        <dbReference type="EMBL" id="GGJ98542.1"/>
    </source>
</evidence>
<name>A0A917PY64_9BACI</name>